<organism evidence="1 2">
    <name type="scientific">Bondarzewia mesenterica</name>
    <dbReference type="NCBI Taxonomy" id="1095465"/>
    <lineage>
        <taxon>Eukaryota</taxon>
        <taxon>Fungi</taxon>
        <taxon>Dikarya</taxon>
        <taxon>Basidiomycota</taxon>
        <taxon>Agaricomycotina</taxon>
        <taxon>Agaricomycetes</taxon>
        <taxon>Russulales</taxon>
        <taxon>Bondarzewiaceae</taxon>
        <taxon>Bondarzewia</taxon>
    </lineage>
</organism>
<reference evidence="1 2" key="1">
    <citation type="submission" date="2019-02" db="EMBL/GenBank/DDBJ databases">
        <title>Genome sequencing of the rare red list fungi Bondarzewia mesenterica.</title>
        <authorList>
            <person name="Buettner E."/>
            <person name="Kellner H."/>
        </authorList>
    </citation>
    <scope>NUCLEOTIDE SEQUENCE [LARGE SCALE GENOMIC DNA]</scope>
    <source>
        <strain evidence="1 2">DSM 108281</strain>
    </source>
</reference>
<dbReference type="Proteomes" id="UP000310158">
    <property type="component" value="Unassembled WGS sequence"/>
</dbReference>
<accession>A0A4V3XCR0</accession>
<sequence length="149" mass="16827">MHGIAIAGGDKPYPNKSTKKAVRGVISITTLERNNGRTIDVYESMNSSALTPLAWSKFTIEHTVVGADDLQIAYPRVTLRGHCLTHSSKEDTGLDWLDEELLLLSRLTMKKHVYSKRRRSIQLRDIRSEQSFNDEGYLHAYFGDSEGQC</sequence>
<proteinExistence type="predicted"/>
<protein>
    <submittedName>
        <fullName evidence="1">Uncharacterized protein</fullName>
    </submittedName>
</protein>
<evidence type="ECO:0000313" key="1">
    <source>
        <dbReference type="EMBL" id="THH06823.1"/>
    </source>
</evidence>
<gene>
    <name evidence="1" type="ORF">EW146_g9495</name>
</gene>
<comment type="caution">
    <text evidence="1">The sequence shown here is derived from an EMBL/GenBank/DDBJ whole genome shotgun (WGS) entry which is preliminary data.</text>
</comment>
<evidence type="ECO:0000313" key="2">
    <source>
        <dbReference type="Proteomes" id="UP000310158"/>
    </source>
</evidence>
<name>A0A4V3XCR0_9AGAM</name>
<dbReference type="AlphaFoldDB" id="A0A4V3XCR0"/>
<dbReference type="EMBL" id="SGPL01000840">
    <property type="protein sequence ID" value="THH06823.1"/>
    <property type="molecule type" value="Genomic_DNA"/>
</dbReference>
<keyword evidence="2" id="KW-1185">Reference proteome</keyword>